<protein>
    <submittedName>
        <fullName evidence="2">TOG array regulator of axonemal microtubules like protein</fullName>
    </submittedName>
</protein>
<evidence type="ECO:0000256" key="1">
    <source>
        <dbReference type="SAM" id="MobiDB-lite"/>
    </source>
</evidence>
<dbReference type="Gene3D" id="1.25.10.10">
    <property type="entry name" value="Leucine-rich Repeat Variant"/>
    <property type="match status" value="3"/>
</dbReference>
<feature type="region of interest" description="Disordered" evidence="1">
    <location>
        <begin position="1273"/>
        <end position="1315"/>
    </location>
</feature>
<dbReference type="GO" id="GO:0005881">
    <property type="term" value="C:cytoplasmic microtubule"/>
    <property type="evidence" value="ECO:0007669"/>
    <property type="project" value="TreeGrafter"/>
</dbReference>
<feature type="compositionally biased region" description="Polar residues" evidence="1">
    <location>
        <begin position="1084"/>
        <end position="1093"/>
    </location>
</feature>
<dbReference type="GO" id="GO:0000226">
    <property type="term" value="P:microtubule cytoskeleton organization"/>
    <property type="evidence" value="ECO:0007669"/>
    <property type="project" value="TreeGrafter"/>
</dbReference>
<reference evidence="2" key="2">
    <citation type="submission" date="2020-06" db="EMBL/GenBank/DDBJ databases">
        <authorList>
            <person name="Sheffer M."/>
        </authorList>
    </citation>
    <scope>NUCLEOTIDE SEQUENCE</scope>
</reference>
<feature type="compositionally biased region" description="Low complexity" evidence="1">
    <location>
        <begin position="524"/>
        <end position="535"/>
    </location>
</feature>
<dbReference type="Proteomes" id="UP000807504">
    <property type="component" value="Unassembled WGS sequence"/>
</dbReference>
<dbReference type="PANTHER" id="PTHR21567:SF87">
    <property type="entry name" value="CRESCERIN-LIKE PROTEIN CHE-12"/>
    <property type="match status" value="1"/>
</dbReference>
<dbReference type="InterPro" id="IPR011989">
    <property type="entry name" value="ARM-like"/>
</dbReference>
<proteinExistence type="predicted"/>
<feature type="region of interest" description="Disordered" evidence="1">
    <location>
        <begin position="764"/>
        <end position="783"/>
    </location>
</feature>
<feature type="compositionally biased region" description="Basic and acidic residues" evidence="1">
    <location>
        <begin position="771"/>
        <end position="781"/>
    </location>
</feature>
<keyword evidence="3" id="KW-1185">Reference proteome</keyword>
<evidence type="ECO:0000313" key="3">
    <source>
        <dbReference type="Proteomes" id="UP000807504"/>
    </source>
</evidence>
<feature type="region of interest" description="Disordered" evidence="1">
    <location>
        <begin position="515"/>
        <end position="575"/>
    </location>
</feature>
<comment type="caution">
    <text evidence="2">The sequence shown here is derived from an EMBL/GenBank/DDBJ whole genome shotgun (WGS) entry which is preliminary data.</text>
</comment>
<accession>A0A8T0EJ04</accession>
<feature type="region of interest" description="Disordered" evidence="1">
    <location>
        <begin position="860"/>
        <end position="900"/>
    </location>
</feature>
<dbReference type="SUPFAM" id="SSF48371">
    <property type="entry name" value="ARM repeat"/>
    <property type="match status" value="1"/>
</dbReference>
<organism evidence="2 3">
    <name type="scientific">Argiope bruennichi</name>
    <name type="common">Wasp spider</name>
    <name type="synonym">Aranea bruennichi</name>
    <dbReference type="NCBI Taxonomy" id="94029"/>
    <lineage>
        <taxon>Eukaryota</taxon>
        <taxon>Metazoa</taxon>
        <taxon>Ecdysozoa</taxon>
        <taxon>Arthropoda</taxon>
        <taxon>Chelicerata</taxon>
        <taxon>Arachnida</taxon>
        <taxon>Araneae</taxon>
        <taxon>Araneomorphae</taxon>
        <taxon>Entelegynae</taxon>
        <taxon>Araneoidea</taxon>
        <taxon>Araneidae</taxon>
        <taxon>Argiope</taxon>
    </lineage>
</organism>
<feature type="compositionally biased region" description="Basic and acidic residues" evidence="1">
    <location>
        <begin position="883"/>
        <end position="895"/>
    </location>
</feature>
<name>A0A8T0EJ04_ARGBR</name>
<dbReference type="EMBL" id="JABXBU010002227">
    <property type="protein sequence ID" value="KAF8773897.1"/>
    <property type="molecule type" value="Genomic_DNA"/>
</dbReference>
<dbReference type="PANTHER" id="PTHR21567">
    <property type="entry name" value="CLASP"/>
    <property type="match status" value="1"/>
</dbReference>
<feature type="compositionally biased region" description="Basic residues" evidence="1">
    <location>
        <begin position="862"/>
        <end position="871"/>
    </location>
</feature>
<dbReference type="GO" id="GO:0008017">
    <property type="term" value="F:microtubule binding"/>
    <property type="evidence" value="ECO:0007669"/>
    <property type="project" value="TreeGrafter"/>
</dbReference>
<reference evidence="2" key="1">
    <citation type="journal article" date="2020" name="bioRxiv">
        <title>Chromosome-level reference genome of the European wasp spider Argiope bruennichi: a resource for studies on range expansion and evolutionary adaptation.</title>
        <authorList>
            <person name="Sheffer M.M."/>
            <person name="Hoppe A."/>
            <person name="Krehenwinkel H."/>
            <person name="Uhl G."/>
            <person name="Kuss A.W."/>
            <person name="Jensen L."/>
            <person name="Jensen C."/>
            <person name="Gillespie R.G."/>
            <person name="Hoff K.J."/>
            <person name="Prost S."/>
        </authorList>
    </citation>
    <scope>NUCLEOTIDE SEQUENCE</scope>
</reference>
<feature type="compositionally biased region" description="Basic residues" evidence="1">
    <location>
        <begin position="1284"/>
        <end position="1299"/>
    </location>
</feature>
<gene>
    <name evidence="2" type="ORF">HNY73_016508</name>
</gene>
<dbReference type="InterPro" id="IPR016024">
    <property type="entry name" value="ARM-type_fold"/>
</dbReference>
<feature type="compositionally biased region" description="Polar residues" evidence="1">
    <location>
        <begin position="536"/>
        <end position="560"/>
    </location>
</feature>
<feature type="region of interest" description="Disordered" evidence="1">
    <location>
        <begin position="1026"/>
        <end position="1103"/>
    </location>
</feature>
<sequence>MMNHMEVNDHLRSGSLSTVGRYSKNADSFVNHQECQVTSSCRNDNEMIRMQLRRLWKTLLSKNEKSRFEERKLCRSKTVKFLGDHIFSPCERVRYLALDLLCGTVPRLDDKTDSLLYPLASKVIQCLSENSSREVETKALHFLRTYARHTKSVRSFMDLFIRSGVESDSDAIRVNCLYGMNIIFDQDIGDKLYSHLVLAVSNFLKGNSHPLVFLTCYRVLKRIHEQIEDERFYKLLDLVNQEAKEIYINFLNYEDNDPYLNYEMEDLSTLISEYQRKRSQMRLNLAFGIIEPIFLNKISATRGCERAMMVNNFEVAIRRGSWTEYELESHVQDLIKLIAAFLIDHNRLIQISGLEILKEIIQKMGFHLSPFLSSIVEILLVPLTSSNIKIKSKAEKVLHKLMKNIHPMTVIWELLDERDSVYKEAVLIFLLDVLKCFAYYELDLPCLFVTIGQWMDDQNSNIRNESRDCIRLLQEIMESSPVPAIKIQAIGILLQNSCLQTDTLKSVGINVGESEESHEDLDSLSEISQESSEQSTVNISKSYTSVTRNSTTDQLQTQIPKSHRLSENNNSIPSSATPFDDSFLSYSGDMFCDTYVSKLTLKSTKTERQSHATLSVPLDSRGQLQSGVSHRTEDQSMNSASILTDTTYNHPYMGQPRHNSTPRKRWNVTPRDRQETILIASETTELPTMDTFESGNDTLLCQKASHQASFKNKASAKHWIQQNSKHYAFQYADGREWNVNYSAEEPMEYYEENCKGDTEAIIAKSGKKKTKTNERRQKDGDQTCTPSNGCYVESLDPKKFNFNILQISTPKTMESIEENDEETNEEGKIKITEVLSSCASTPQYSEVTTTKASETVNQLNIKTKKKKRQRSKFTAVRSPATTESEKTSTQKDKDSSCAPSNMKVLKAKGVVRSNKNKNASVSSIEESHFLQPEIISDTGVDETLDVTLQASCQESKDKTLSIKSESDINQEFLEDIDFDFDTEQEKEESLKKDDITLTVEDELIPDSEFSGDLDNTVIEQCDETIPDYEDSESENNKLKDSAQNESNIDTSETEMAKDSHLSTVDEENSENSSPWKKDEEITSGKGQSKINTKNKTKAISVEKTAKPKLKSILKLTRSTESSNQISEKKPEFTSGRKKTLKLYDKIFPSKNIQPDSSELDNPIRKTVDKQTTDTKVPLKIRKSVGKSTKKANINEFDEIHTNADDSLEDAIPWKKGKELPRTPVSVQGSTKISVLSRVKDGKKTSTELKINTVSESRLSAIRKIPEKKKTNLNEENSFPLRGKGISKHPKRRRKRRNTRKTTVENTPDGGNFTGCQWRKSKEEAMSLVIRLAKHHPETVYDHIPKIIVALCNEVKNFRQSVAGKAVLTLGYMYEYLGKKLESKLRLAVGALLAKSGNRTLAAYFRLVIKSLFKIVNSTSPQKVALAFIQEGGKHPNKASRETAAQFLALLTVSLGPSNSLASHILAGPMIKCAAQFVFDCSALTRHCGKRMFQVLMSNPNFEKLKEHHLDINTAQNLTKVLEQIETKGVSEEVLPIKIIK</sequence>
<evidence type="ECO:0000313" key="2">
    <source>
        <dbReference type="EMBL" id="KAF8773897.1"/>
    </source>
</evidence>